<dbReference type="RefSeq" id="WP_133520783.1">
    <property type="nucleotide sequence ID" value="NZ_SNVW01000012.1"/>
</dbReference>
<sequence length="255" mass="26458">MNTNTSSTRGRAFRRIGGAALVTGAAACAVAALFGTLPAQATVTHHAATTTTAVRTTSDRTVPAAAATGAQRAKAEKDAAIRKIQNDPTTKNLDAYYAAGYKYEDALDLAALWNASDRNHAKFTAGAELRAGHTLPFAPGAGFARSYTRAQQVHAFEIAEVDDGGLAARLAASWKVSPETAKAKAGALALANQPVPLEHPTPSAGDAATAFANAGYDYADAEKLAQIWKIDAYSAKVKAGQDLLSSPQIPLPIQP</sequence>
<feature type="signal peptide" evidence="1">
    <location>
        <begin position="1"/>
        <end position="41"/>
    </location>
</feature>
<accession>A0A4R6DDC1</accession>
<protein>
    <recommendedName>
        <fullName evidence="4">Host cell surface-exposed lipoprotein</fullName>
    </recommendedName>
</protein>
<name>A0A4R6DDC1_9MICO</name>
<evidence type="ECO:0000313" key="3">
    <source>
        <dbReference type="Proteomes" id="UP000295764"/>
    </source>
</evidence>
<organism evidence="2 3">
    <name type="scientific">Curtobacterium flaccumfaciens</name>
    <dbReference type="NCBI Taxonomy" id="2035"/>
    <lineage>
        <taxon>Bacteria</taxon>
        <taxon>Bacillati</taxon>
        <taxon>Actinomycetota</taxon>
        <taxon>Actinomycetes</taxon>
        <taxon>Micrococcales</taxon>
        <taxon>Microbacteriaceae</taxon>
        <taxon>Curtobacterium</taxon>
    </lineage>
</organism>
<dbReference type="Proteomes" id="UP000295764">
    <property type="component" value="Unassembled WGS sequence"/>
</dbReference>
<dbReference type="EMBL" id="SNVW01000012">
    <property type="protein sequence ID" value="TDN42393.1"/>
    <property type="molecule type" value="Genomic_DNA"/>
</dbReference>
<gene>
    <name evidence="2" type="ORF">EDF64_11236</name>
</gene>
<reference evidence="2 3" key="1">
    <citation type="submission" date="2019-03" db="EMBL/GenBank/DDBJ databases">
        <title>Genomic analyses of the natural microbiome of Caenorhabditis elegans.</title>
        <authorList>
            <person name="Samuel B."/>
        </authorList>
    </citation>
    <scope>NUCLEOTIDE SEQUENCE [LARGE SCALE GENOMIC DNA]</scope>
    <source>
        <strain evidence="2 3">JUb65</strain>
    </source>
</reference>
<evidence type="ECO:0000256" key="1">
    <source>
        <dbReference type="SAM" id="SignalP"/>
    </source>
</evidence>
<evidence type="ECO:0000313" key="2">
    <source>
        <dbReference type="EMBL" id="TDN42393.1"/>
    </source>
</evidence>
<proteinExistence type="predicted"/>
<evidence type="ECO:0008006" key="4">
    <source>
        <dbReference type="Google" id="ProtNLM"/>
    </source>
</evidence>
<dbReference type="OrthoDB" id="3292271at2"/>
<feature type="chain" id="PRO_5020250444" description="Host cell surface-exposed lipoprotein" evidence="1">
    <location>
        <begin position="42"/>
        <end position="255"/>
    </location>
</feature>
<comment type="caution">
    <text evidence="2">The sequence shown here is derived from an EMBL/GenBank/DDBJ whole genome shotgun (WGS) entry which is preliminary data.</text>
</comment>
<dbReference type="AlphaFoldDB" id="A0A4R6DDC1"/>
<keyword evidence="1" id="KW-0732">Signal</keyword>